<dbReference type="PANTHER" id="PTHR19959">
    <property type="entry name" value="KINESIN LIGHT CHAIN"/>
    <property type="match status" value="1"/>
</dbReference>
<feature type="repeat" description="TPR" evidence="1">
    <location>
        <begin position="1048"/>
        <end position="1081"/>
    </location>
</feature>
<feature type="region of interest" description="Disordered" evidence="3">
    <location>
        <begin position="287"/>
        <end position="315"/>
    </location>
</feature>
<proteinExistence type="predicted"/>
<accession>A0A8J9W1X8</accession>
<evidence type="ECO:0000313" key="6">
    <source>
        <dbReference type="Proteomes" id="UP000838412"/>
    </source>
</evidence>
<feature type="repeat" description="TPR" evidence="1">
    <location>
        <begin position="1402"/>
        <end position="1435"/>
    </location>
</feature>
<sequence>MLRVCEKLRAVDAKSWRLGLVRTETDYLRALLYAMANMDRLVEVEVLKSLGDVNLEKGRLEKNPDKLDRAMVLYKTALIRCEDTDVVESLDYRYHYAEKLRLGKEPTTSSYEPLSTSDKKMSSFAEVAEKFLKLDQRLIGDSLQIEYTKLMAEGIVNDDNMLETEAIKSLGDVFLKRGTETRDTTCLTKATALYNTALARYGETLSRETLIHRLMYTARIRQDMEKTRKKSAAGEAETKAPQLATVVQKLQKLQKLLKQATSIVEEVEIKLANTEGEAKERVIDSGAASMSDSEVGSRFPGAAATSSMPTSRMTLTENHPVPKMLRVCEKLRAVDAKSKRLGLVRTETDYLRALLDAMADMDRCVEVEVLKSLGDVNLDKGRPDKSPEKFYRAMILYRTALIRCGDADVGKSLDYRYHFAEKLRLGKQATASSSYEPLTNDKKMTSLAEVAETFLRLDQRLTVGGNKNSLLIEYTKLMVEGIVNDDNMLETEAIKGLGDVFLKRGTETRDPTCLTKATALYNTALARCGRFQGTVALIHRLLYTARVRQDMKKTRKKDPEYRGKRQKEVPIKPLNSDVNDDARGQQSMSYEEHLTKGDRAQADGNLDEAEQNFSSALKLIHGTSPYSMLLEEMRSRYKSQLENIDQQHDPYQYDEDDPMMIPAEAKRAEAVKDLFKNIAEDRRSFIEGLVGECIGTLGPPPCKYAFIGLGSQATELVTPYSDLEFAILIEDGKDNDVTRRYFLNLTHYLHLKVINLGETILPPMAIPSLNDFPEKDWFFDSVTPRGFAFDGFMPWASKTPFGRDQTENKPPVSLIQTPVEMAKFQELEVSVAEGYHLSDILRRAVFLTGEESLVDEYRGKLKEIITGDLLSFFQSRLSALLILRENSEHLSTFEPTGQLLNVKKDIYRFPAIAIEVLALFCQITLASTWNVIDELKEMGKIHEENAIHLMVLTSISAELRLRTYMTNALGDFLGDITTGISSYEDSLRMFKSIHGDTTAHPNIAASLNNLGSSWSKVGDCKKAISYYEQSLWMMKTIYGHNTAHPDIAASLNNLGSSWSKLGDYEKANSYYEQSLWMMKTIYGHNTAHPDIAASLNNLGSSWSKLGDYKKAISYYEQSLLMEKTVYGHNTPHPDIAASLNNLGSSWDDLGDYEKAISYYEQSLSMKQTIYGHNTAHPDIAASLNNVGSSWSKLGDYKKAISYYEQSLSITKTIYGANTAHPDIAASLNNLGSSLTQLGDYKKAISYYEQSLSMVKTIYGANTAHPDIASSLNNLGSSWTQLGDYKKAISYYEQSLSMVKTIYGHNTCTAHPNISALLNNLGSSWSKLGDYKKAISYHEQSLSMKKTIYGHNTTHPDIAASLNNLGSSWSKLGDYKKAISYYEQSLSMNQTIYEDNTPHPDIAASLNNLGSSWSELGDYEKAISYYEQSLSMNQTIYGENTEHPVIAASLYNLGLSWSELGESKKAISYFEQSLLMEKTVYGDNTAHPDIAASLNNLGSSWDDLGDCKKAIGYHEQSLWMTKAIYGHNTPHLDIAASLNNLGSSWSNLGDCKKAIGYFEQSLSMLKAIYGDNAPHPYISTALHNLHLAWTIIGNHKRAMEYKQQLQRMQKVLGT</sequence>
<feature type="compositionally biased region" description="Polar residues" evidence="3">
    <location>
        <begin position="304"/>
        <end position="315"/>
    </location>
</feature>
<feature type="repeat" description="TPR" evidence="1">
    <location>
        <begin position="1180"/>
        <end position="1213"/>
    </location>
</feature>
<feature type="repeat" description="TPR" evidence="1">
    <location>
        <begin position="1092"/>
        <end position="1125"/>
    </location>
</feature>
<dbReference type="GO" id="GO:0008773">
    <property type="term" value="F:[protein-PII] uridylyltransferase activity"/>
    <property type="evidence" value="ECO:0007669"/>
    <property type="project" value="InterPro"/>
</dbReference>
<dbReference type="Gene3D" id="1.25.40.10">
    <property type="entry name" value="Tetratricopeptide repeat domain"/>
    <property type="match status" value="5"/>
</dbReference>
<dbReference type="Pfam" id="PF13374">
    <property type="entry name" value="TPR_10"/>
    <property type="match status" value="3"/>
</dbReference>
<dbReference type="EMBL" id="OV696686">
    <property type="protein sequence ID" value="CAH1233771.1"/>
    <property type="molecule type" value="Genomic_DNA"/>
</dbReference>
<dbReference type="OrthoDB" id="3259098at2759"/>
<protein>
    <submittedName>
        <fullName evidence="5">TTC28 protein</fullName>
    </submittedName>
</protein>
<dbReference type="SUPFAM" id="SSF48452">
    <property type="entry name" value="TPR-like"/>
    <property type="match status" value="3"/>
</dbReference>
<dbReference type="PROSITE" id="PS50293">
    <property type="entry name" value="TPR_REGION"/>
    <property type="match status" value="4"/>
</dbReference>
<feature type="domain" description="Protein-PII uridylyltransferase N-terminal" evidence="4">
    <location>
        <begin position="670"/>
        <end position="757"/>
    </location>
</feature>
<dbReference type="InterPro" id="IPR019734">
    <property type="entry name" value="TPR_rpt"/>
</dbReference>
<feature type="repeat" description="TPR" evidence="1">
    <location>
        <begin position="1314"/>
        <end position="1347"/>
    </location>
</feature>
<dbReference type="Pfam" id="PF13424">
    <property type="entry name" value="TPR_12"/>
    <property type="match status" value="3"/>
</dbReference>
<dbReference type="Proteomes" id="UP000838412">
    <property type="component" value="Chromosome 1"/>
</dbReference>
<feature type="coiled-coil region" evidence="2">
    <location>
        <begin position="250"/>
        <end position="277"/>
    </location>
</feature>
<dbReference type="SMART" id="SM00028">
    <property type="entry name" value="TPR"/>
    <property type="match status" value="15"/>
</dbReference>
<organism evidence="5 6">
    <name type="scientific">Branchiostoma lanceolatum</name>
    <name type="common">Common lancelet</name>
    <name type="synonym">Amphioxus lanceolatum</name>
    <dbReference type="NCBI Taxonomy" id="7740"/>
    <lineage>
        <taxon>Eukaryota</taxon>
        <taxon>Metazoa</taxon>
        <taxon>Chordata</taxon>
        <taxon>Cephalochordata</taxon>
        <taxon>Leptocardii</taxon>
        <taxon>Amphioxiformes</taxon>
        <taxon>Branchiostomatidae</taxon>
        <taxon>Branchiostoma</taxon>
    </lineage>
</organism>
<keyword evidence="6" id="KW-1185">Reference proteome</keyword>
<feature type="repeat" description="TPR" evidence="1">
    <location>
        <begin position="1136"/>
        <end position="1169"/>
    </location>
</feature>
<gene>
    <name evidence="5" type="primary">TTC28</name>
    <name evidence="5" type="ORF">BLAG_LOCUS2422</name>
</gene>
<dbReference type="PRINTS" id="PR00381">
    <property type="entry name" value="KINESINLIGHT"/>
</dbReference>
<feature type="repeat" description="TPR" evidence="1">
    <location>
        <begin position="1446"/>
        <end position="1479"/>
    </location>
</feature>
<dbReference type="Pfam" id="PF13181">
    <property type="entry name" value="TPR_8"/>
    <property type="match status" value="3"/>
</dbReference>
<evidence type="ECO:0000256" key="3">
    <source>
        <dbReference type="SAM" id="MobiDB-lite"/>
    </source>
</evidence>
<keyword evidence="2" id="KW-0175">Coiled coil</keyword>
<dbReference type="Pfam" id="PF13176">
    <property type="entry name" value="TPR_7"/>
    <property type="match status" value="1"/>
</dbReference>
<name>A0A8J9W1X8_BRALA</name>
<dbReference type="PROSITE" id="PS50005">
    <property type="entry name" value="TPR"/>
    <property type="match status" value="10"/>
</dbReference>
<keyword evidence="1" id="KW-0802">TPR repeat</keyword>
<evidence type="ECO:0000259" key="4">
    <source>
        <dbReference type="Pfam" id="PF03445"/>
    </source>
</evidence>
<reference evidence="5" key="1">
    <citation type="submission" date="2022-01" db="EMBL/GenBank/DDBJ databases">
        <authorList>
            <person name="Braso-Vives M."/>
        </authorList>
    </citation>
    <scope>NUCLEOTIDE SEQUENCE</scope>
</reference>
<feature type="repeat" description="TPR" evidence="1">
    <location>
        <begin position="1224"/>
        <end position="1257"/>
    </location>
</feature>
<evidence type="ECO:0000256" key="1">
    <source>
        <dbReference type="PROSITE-ProRule" id="PRU00339"/>
    </source>
</evidence>
<evidence type="ECO:0000256" key="2">
    <source>
        <dbReference type="SAM" id="Coils"/>
    </source>
</evidence>
<dbReference type="Pfam" id="PF03445">
    <property type="entry name" value="DUF294"/>
    <property type="match status" value="1"/>
</dbReference>
<evidence type="ECO:0000313" key="5">
    <source>
        <dbReference type="EMBL" id="CAH1233771.1"/>
    </source>
</evidence>
<dbReference type="InterPro" id="IPR005105">
    <property type="entry name" value="GlnD_Uridyltrans_N"/>
</dbReference>
<feature type="repeat" description="TPR" evidence="1">
    <location>
        <begin position="1358"/>
        <end position="1391"/>
    </location>
</feature>
<dbReference type="PANTHER" id="PTHR19959:SF119">
    <property type="entry name" value="FUNGAL LIPASE-LIKE DOMAIN-CONTAINING PROTEIN"/>
    <property type="match status" value="1"/>
</dbReference>
<feature type="repeat" description="TPR" evidence="1">
    <location>
        <begin position="1268"/>
        <end position="1301"/>
    </location>
</feature>
<dbReference type="InterPro" id="IPR011990">
    <property type="entry name" value="TPR-like_helical_dom_sf"/>
</dbReference>